<feature type="region of interest" description="NMP" evidence="5">
    <location>
        <begin position="30"/>
        <end position="59"/>
    </location>
</feature>
<dbReference type="PRINTS" id="PR00094">
    <property type="entry name" value="ADENYLTKNASE"/>
</dbReference>
<feature type="binding site" evidence="5">
    <location>
        <position position="36"/>
    </location>
    <ligand>
        <name>AMP</name>
        <dbReference type="ChEBI" id="CHEBI:456215"/>
    </ligand>
</feature>
<dbReference type="GO" id="GO:0005737">
    <property type="term" value="C:cytoplasm"/>
    <property type="evidence" value="ECO:0007669"/>
    <property type="project" value="UniProtKB-SubCell"/>
</dbReference>
<gene>
    <name evidence="5" type="primary">adk</name>
    <name evidence="8" type="ORF">FRD01_04625</name>
</gene>
<keyword evidence="5 7" id="KW-0067">ATP-binding</keyword>
<dbReference type="EMBL" id="CP042467">
    <property type="protein sequence ID" value="QED26541.1"/>
    <property type="molecule type" value="Genomic_DNA"/>
</dbReference>
<dbReference type="Proteomes" id="UP000321595">
    <property type="component" value="Chromosome"/>
</dbReference>
<dbReference type="InterPro" id="IPR033690">
    <property type="entry name" value="Adenylat_kinase_CS"/>
</dbReference>
<feature type="binding site" evidence="5">
    <location>
        <position position="155"/>
    </location>
    <ligand>
        <name>AMP</name>
        <dbReference type="ChEBI" id="CHEBI:456215"/>
    </ligand>
</feature>
<evidence type="ECO:0000256" key="6">
    <source>
        <dbReference type="RuleBase" id="RU003330"/>
    </source>
</evidence>
<dbReference type="GO" id="GO:0005524">
    <property type="term" value="F:ATP binding"/>
    <property type="evidence" value="ECO:0007669"/>
    <property type="project" value="UniProtKB-UniRule"/>
</dbReference>
<dbReference type="InterPro" id="IPR000850">
    <property type="entry name" value="Adenylat/UMP-CMP_kin"/>
</dbReference>
<evidence type="ECO:0000256" key="7">
    <source>
        <dbReference type="RuleBase" id="RU003331"/>
    </source>
</evidence>
<comment type="domain">
    <text evidence="5">Consists of three domains, a large central CORE domain and two small peripheral domains, NMPbind and LID, which undergo movements during catalysis. The LID domain closes over the site of phosphoryl transfer upon ATP binding. Assembling and dissambling the active center during each catalytic cycle provides an effective means to prevent ATP hydrolysis.</text>
</comment>
<keyword evidence="2 5" id="KW-0545">Nucleotide biosynthesis</keyword>
<dbReference type="RefSeq" id="WP_146958062.1">
    <property type="nucleotide sequence ID" value="NZ_CP042467.1"/>
</dbReference>
<evidence type="ECO:0000256" key="4">
    <source>
        <dbReference type="ARBA" id="ARBA00022777"/>
    </source>
</evidence>
<evidence type="ECO:0000256" key="5">
    <source>
        <dbReference type="HAMAP-Rule" id="MF_00235"/>
    </source>
</evidence>
<dbReference type="NCBIfam" id="TIGR01351">
    <property type="entry name" value="adk"/>
    <property type="match status" value="1"/>
</dbReference>
<sequence length="210" mass="22930">MRMILVGPPGAGKGTQASFLVEAYGVTHLSSGDMLRSAVANGTQLGKEADAFMKAGNLVPDELVINLVLERIQEADCKTGFLLDGFPRTRPQAEALDAALSNAGVQLDGVLLIEVPDELIEERITGRRSDPVTGQIYHLSFNPPPEDIKDRLVHRKDDTVEACRARLQKYHSETTPIVPFYESKGLLIRVDGVGKPEEVTERIKEAIGEL</sequence>
<comment type="caution">
    <text evidence="5">Lacks conserved residue(s) required for the propagation of feature annotation.</text>
</comment>
<keyword evidence="1 5" id="KW-0808">Transferase</keyword>
<dbReference type="InterPro" id="IPR036193">
    <property type="entry name" value="ADK_active_lid_dom_sf"/>
</dbReference>
<comment type="pathway">
    <text evidence="5">Purine metabolism; AMP biosynthesis via salvage pathway; AMP from ADP: step 1/1.</text>
</comment>
<protein>
    <recommendedName>
        <fullName evidence="5 7">Adenylate kinase</fullName>
        <shortName evidence="5">AK</shortName>
        <ecNumber evidence="5 7">2.7.4.3</ecNumber>
    </recommendedName>
    <alternativeName>
        <fullName evidence="5">ATP-AMP transphosphorylase</fullName>
    </alternativeName>
    <alternativeName>
        <fullName evidence="5">ATP:AMP phosphotransferase</fullName>
    </alternativeName>
    <alternativeName>
        <fullName evidence="5">Adenylate monophosphate kinase</fullName>
    </alternativeName>
</protein>
<keyword evidence="5" id="KW-0963">Cytoplasm</keyword>
<dbReference type="KEGG" id="bbae:FRD01_04625"/>
<comment type="subcellular location">
    <subcellularLocation>
        <location evidence="5 7">Cytoplasm</location>
    </subcellularLocation>
</comment>
<feature type="binding site" evidence="5">
    <location>
        <position position="127"/>
    </location>
    <ligand>
        <name>ATP</name>
        <dbReference type="ChEBI" id="CHEBI:30616"/>
    </ligand>
</feature>
<accession>A0A5B8XMY3</accession>
<keyword evidence="3 5" id="KW-0547">Nucleotide-binding</keyword>
<feature type="binding site" evidence="5">
    <location>
        <position position="31"/>
    </location>
    <ligand>
        <name>AMP</name>
        <dbReference type="ChEBI" id="CHEBI:456215"/>
    </ligand>
</feature>
<comment type="similarity">
    <text evidence="5 6">Belongs to the adenylate kinase family.</text>
</comment>
<dbReference type="EC" id="2.7.4.3" evidence="5 7"/>
<dbReference type="Pfam" id="PF00406">
    <property type="entry name" value="ADK"/>
    <property type="match status" value="1"/>
</dbReference>
<name>A0A5B8XMY3_9DELT</name>
<feature type="binding site" evidence="5">
    <location>
        <position position="92"/>
    </location>
    <ligand>
        <name>AMP</name>
        <dbReference type="ChEBI" id="CHEBI:456215"/>
    </ligand>
</feature>
<dbReference type="GO" id="GO:0004017">
    <property type="term" value="F:AMP kinase activity"/>
    <property type="evidence" value="ECO:0007669"/>
    <property type="project" value="UniProtKB-UniRule"/>
</dbReference>
<keyword evidence="9" id="KW-1185">Reference proteome</keyword>
<reference evidence="8 9" key="1">
    <citation type="submission" date="2019-08" db="EMBL/GenBank/DDBJ databases">
        <authorList>
            <person name="Liang Q."/>
        </authorList>
    </citation>
    <scope>NUCLEOTIDE SEQUENCE [LARGE SCALE GENOMIC DNA]</scope>
    <source>
        <strain evidence="8 9">V1718</strain>
    </source>
</reference>
<dbReference type="SUPFAM" id="SSF52540">
    <property type="entry name" value="P-loop containing nucleoside triphosphate hydrolases"/>
    <property type="match status" value="1"/>
</dbReference>
<evidence type="ECO:0000256" key="2">
    <source>
        <dbReference type="ARBA" id="ARBA00022727"/>
    </source>
</evidence>
<comment type="catalytic activity">
    <reaction evidence="5 7">
        <text>AMP + ATP = 2 ADP</text>
        <dbReference type="Rhea" id="RHEA:12973"/>
        <dbReference type="ChEBI" id="CHEBI:30616"/>
        <dbReference type="ChEBI" id="CHEBI:456215"/>
        <dbReference type="ChEBI" id="CHEBI:456216"/>
        <dbReference type="EC" id="2.7.4.3"/>
    </reaction>
</comment>
<dbReference type="InterPro" id="IPR006259">
    <property type="entry name" value="Adenyl_kin_sub"/>
</dbReference>
<dbReference type="FunFam" id="3.40.50.300:FF:000106">
    <property type="entry name" value="Adenylate kinase mitochondrial"/>
    <property type="match status" value="1"/>
</dbReference>
<evidence type="ECO:0000256" key="3">
    <source>
        <dbReference type="ARBA" id="ARBA00022741"/>
    </source>
</evidence>
<dbReference type="CDD" id="cd01428">
    <property type="entry name" value="ADK"/>
    <property type="match status" value="1"/>
</dbReference>
<evidence type="ECO:0000313" key="8">
    <source>
        <dbReference type="EMBL" id="QED26541.1"/>
    </source>
</evidence>
<feature type="binding site" evidence="5">
    <location>
        <begin position="136"/>
        <end position="137"/>
    </location>
    <ligand>
        <name>ATP</name>
        <dbReference type="ChEBI" id="CHEBI:30616"/>
    </ligand>
</feature>
<proteinExistence type="inferred from homology"/>
<dbReference type="SUPFAM" id="SSF57774">
    <property type="entry name" value="Microbial and mitochondrial ADK, insert 'zinc finger' domain"/>
    <property type="match status" value="1"/>
</dbReference>
<feature type="binding site" evidence="5">
    <location>
        <begin position="85"/>
        <end position="88"/>
    </location>
    <ligand>
        <name>AMP</name>
        <dbReference type="ChEBI" id="CHEBI:456215"/>
    </ligand>
</feature>
<evidence type="ECO:0000313" key="9">
    <source>
        <dbReference type="Proteomes" id="UP000321595"/>
    </source>
</evidence>
<feature type="binding site" evidence="5">
    <location>
        <begin position="10"/>
        <end position="15"/>
    </location>
    <ligand>
        <name>ATP</name>
        <dbReference type="ChEBI" id="CHEBI:30616"/>
    </ligand>
</feature>
<dbReference type="Gene3D" id="3.40.50.300">
    <property type="entry name" value="P-loop containing nucleotide triphosphate hydrolases"/>
    <property type="match status" value="1"/>
</dbReference>
<organism evidence="8 9">
    <name type="scientific">Microvenator marinus</name>
    <dbReference type="NCBI Taxonomy" id="2600177"/>
    <lineage>
        <taxon>Bacteria</taxon>
        <taxon>Deltaproteobacteria</taxon>
        <taxon>Bradymonadales</taxon>
        <taxon>Microvenatoraceae</taxon>
        <taxon>Microvenator</taxon>
    </lineage>
</organism>
<feature type="binding site" evidence="5">
    <location>
        <position position="166"/>
    </location>
    <ligand>
        <name>AMP</name>
        <dbReference type="ChEBI" id="CHEBI:456215"/>
    </ligand>
</feature>
<evidence type="ECO:0000256" key="1">
    <source>
        <dbReference type="ARBA" id="ARBA00022679"/>
    </source>
</evidence>
<dbReference type="PROSITE" id="PS00113">
    <property type="entry name" value="ADENYLATE_KINASE"/>
    <property type="match status" value="1"/>
</dbReference>
<dbReference type="AlphaFoldDB" id="A0A5B8XMY3"/>
<dbReference type="OrthoDB" id="9805030at2"/>
<dbReference type="NCBIfam" id="NF001381">
    <property type="entry name" value="PRK00279.1-3"/>
    <property type="match status" value="1"/>
</dbReference>
<comment type="function">
    <text evidence="5">Catalyzes the reversible transfer of the terminal phosphate group between ATP and AMP. Plays an important role in cellular energy homeostasis and in adenine nucleotide metabolism.</text>
</comment>
<dbReference type="GO" id="GO:0044209">
    <property type="term" value="P:AMP salvage"/>
    <property type="evidence" value="ECO:0007669"/>
    <property type="project" value="UniProtKB-UniRule"/>
</dbReference>
<dbReference type="NCBIfam" id="NF001380">
    <property type="entry name" value="PRK00279.1-2"/>
    <property type="match status" value="1"/>
</dbReference>
<dbReference type="HAMAP" id="MF_00235">
    <property type="entry name" value="Adenylate_kinase_Adk"/>
    <property type="match status" value="1"/>
</dbReference>
<dbReference type="UniPathway" id="UPA00588">
    <property type="reaction ID" value="UER00649"/>
</dbReference>
<keyword evidence="4 5" id="KW-0418">Kinase</keyword>
<dbReference type="PANTHER" id="PTHR23359">
    <property type="entry name" value="NUCLEOTIDE KINASE"/>
    <property type="match status" value="1"/>
</dbReference>
<dbReference type="NCBIfam" id="NF011100">
    <property type="entry name" value="PRK14527.1"/>
    <property type="match status" value="1"/>
</dbReference>
<feature type="binding site" evidence="5">
    <location>
        <begin position="57"/>
        <end position="59"/>
    </location>
    <ligand>
        <name>AMP</name>
        <dbReference type="ChEBI" id="CHEBI:456215"/>
    </ligand>
</feature>
<feature type="binding site" evidence="5">
    <location>
        <position position="194"/>
    </location>
    <ligand>
        <name>ATP</name>
        <dbReference type="ChEBI" id="CHEBI:30616"/>
    </ligand>
</feature>
<comment type="subunit">
    <text evidence="5 7">Monomer.</text>
</comment>
<dbReference type="InterPro" id="IPR027417">
    <property type="entry name" value="P-loop_NTPase"/>
</dbReference>